<dbReference type="KEGG" id="smx:SM11_pD1264"/>
<gene>
    <name evidence="1" type="ordered locus">SM11_pD1264</name>
</gene>
<accession>F7XHS0</accession>
<evidence type="ECO:0000313" key="1">
    <source>
        <dbReference type="EMBL" id="AEH84096.1"/>
    </source>
</evidence>
<organism evidence="1 2">
    <name type="scientific">Sinorhizobium meliloti (strain SM11)</name>
    <dbReference type="NCBI Taxonomy" id="707241"/>
    <lineage>
        <taxon>Bacteria</taxon>
        <taxon>Pseudomonadati</taxon>
        <taxon>Pseudomonadota</taxon>
        <taxon>Alphaproteobacteria</taxon>
        <taxon>Hyphomicrobiales</taxon>
        <taxon>Rhizobiaceae</taxon>
        <taxon>Sinorhizobium/Ensifer group</taxon>
        <taxon>Sinorhizobium</taxon>
    </lineage>
</organism>
<protein>
    <submittedName>
        <fullName evidence="1">Uncharacterized protein</fullName>
    </submittedName>
</protein>
<dbReference type="HOGENOM" id="CLU_2939347_0_0_5"/>
<proteinExistence type="predicted"/>
<name>F7XHS0_SINMM</name>
<reference evidence="1 2" key="1">
    <citation type="journal article" date="2011" name="J. Biotechnol.">
        <title>The complete genome sequence of the dominant Sinorhizobium meliloti field isolate SM11 extends the S. meliloti pan-genome.</title>
        <authorList>
            <person name="Schneiker-Bekel S."/>
            <person name="Wibberg D."/>
            <person name="Bekel T."/>
            <person name="Blom J."/>
            <person name="Linke B."/>
            <person name="Neuweger H."/>
            <person name="Stiens M."/>
            <person name="Vorholter F.J."/>
            <person name="Weidner S."/>
            <person name="Goesmann A."/>
            <person name="Puhler A."/>
            <person name="Schluter A."/>
        </authorList>
    </citation>
    <scope>NUCLEOTIDE SEQUENCE [LARGE SCALE GENOMIC DNA]</scope>
    <source>
        <strain evidence="1 2">SM11</strain>
        <plasmid evidence="2">pSmeSM11d</plasmid>
    </source>
</reference>
<dbReference type="EMBL" id="CP001832">
    <property type="protein sequence ID" value="AEH84096.1"/>
    <property type="molecule type" value="Genomic_DNA"/>
</dbReference>
<evidence type="ECO:0000313" key="2">
    <source>
        <dbReference type="Proteomes" id="UP000009045"/>
    </source>
</evidence>
<dbReference type="Proteomes" id="UP000009045">
    <property type="component" value="Plasmid pSmeSM11d"/>
</dbReference>
<sequence>MIGSKELERERTKTVRTRCAFESTHHAFRKSISLFGPMRSARGRSAARLSCHGVNFDAEV</sequence>
<geneLocation type="plasmid" evidence="1 2">
    <name>pSmeSM11d</name>
</geneLocation>
<dbReference type="PATRIC" id="fig|707241.3.peg.6950"/>
<dbReference type="AlphaFoldDB" id="F7XHS0"/>
<keyword evidence="1" id="KW-0614">Plasmid</keyword>